<dbReference type="GO" id="GO:0030267">
    <property type="term" value="F:glyoxylate reductase (NADPH) activity"/>
    <property type="evidence" value="ECO:0007669"/>
    <property type="project" value="TreeGrafter"/>
</dbReference>
<dbReference type="Pfam" id="PF00389">
    <property type="entry name" value="2-Hacid_dh"/>
    <property type="match status" value="1"/>
</dbReference>
<keyword evidence="2 4" id="KW-0560">Oxidoreductase</keyword>
<keyword evidence="1" id="KW-0521">NADP</keyword>
<sequence length="326" mass="35811">MGSPETATSLPVILLHRPPELDSSPIIPRLKDFYRVIDPHEESDSDPSAQTLFRSVRLLLCLARPPVTSDVLDRYPSLELVIATSAGIDHIDLAECRRRGIKVTGNAGVFSDDVADYAVGLLIDVLRRVSEADRFLRAGLWPVKGEFPLGSRVGGKRVGIVGLGSIGMRVSKRLEAFGCVVAYKSRKINPNVSYPYYADILELASWSDILILSCSSTKETYHIVDKGVMKALGKKGIIINIGRGALIDEEELVRMLSSGEIGGAGLDVFENEPEVPKQLFEMENVVLSPHRAVLTPESFAELQKVIMHNLEAFFSNKPLMGELDIE</sequence>
<evidence type="ECO:0000256" key="4">
    <source>
        <dbReference type="RuleBase" id="RU003719"/>
    </source>
</evidence>
<keyword evidence="3" id="KW-0520">NAD</keyword>
<dbReference type="InterPro" id="IPR006140">
    <property type="entry name" value="D-isomer_DH_NAD-bd"/>
</dbReference>
<dbReference type="InterPro" id="IPR006139">
    <property type="entry name" value="D-isomer_2_OHA_DH_cat_dom"/>
</dbReference>
<organism evidence="7 8">
    <name type="scientific">Oldenlandia corymbosa var. corymbosa</name>
    <dbReference type="NCBI Taxonomy" id="529605"/>
    <lineage>
        <taxon>Eukaryota</taxon>
        <taxon>Viridiplantae</taxon>
        <taxon>Streptophyta</taxon>
        <taxon>Embryophyta</taxon>
        <taxon>Tracheophyta</taxon>
        <taxon>Spermatophyta</taxon>
        <taxon>Magnoliopsida</taxon>
        <taxon>eudicotyledons</taxon>
        <taxon>Gunneridae</taxon>
        <taxon>Pentapetalae</taxon>
        <taxon>asterids</taxon>
        <taxon>lamiids</taxon>
        <taxon>Gentianales</taxon>
        <taxon>Rubiaceae</taxon>
        <taxon>Rubioideae</taxon>
        <taxon>Spermacoceae</taxon>
        <taxon>Hedyotis-Oldenlandia complex</taxon>
        <taxon>Oldenlandia</taxon>
    </lineage>
</organism>
<dbReference type="Pfam" id="PF02826">
    <property type="entry name" value="2-Hacid_dh_C"/>
    <property type="match status" value="1"/>
</dbReference>
<comment type="similarity">
    <text evidence="4">Belongs to the D-isomer specific 2-hydroxyacid dehydrogenase family.</text>
</comment>
<evidence type="ECO:0000256" key="1">
    <source>
        <dbReference type="ARBA" id="ARBA00022857"/>
    </source>
</evidence>
<dbReference type="GO" id="GO:0051287">
    <property type="term" value="F:NAD binding"/>
    <property type="evidence" value="ECO:0007669"/>
    <property type="project" value="InterPro"/>
</dbReference>
<dbReference type="EMBL" id="OX459119">
    <property type="protein sequence ID" value="CAI9095928.1"/>
    <property type="molecule type" value="Genomic_DNA"/>
</dbReference>
<name>A0AAV1CLD2_OLDCO</name>
<dbReference type="InterPro" id="IPR050223">
    <property type="entry name" value="D-isomer_2-hydroxyacid_DH"/>
</dbReference>
<dbReference type="PANTHER" id="PTHR10996">
    <property type="entry name" value="2-HYDROXYACID DEHYDROGENASE-RELATED"/>
    <property type="match status" value="1"/>
</dbReference>
<gene>
    <name evidence="7" type="ORF">OLC1_LOCUS6798</name>
</gene>
<dbReference type="CDD" id="cd12156">
    <property type="entry name" value="HPPR"/>
    <property type="match status" value="1"/>
</dbReference>
<dbReference type="SUPFAM" id="SSF52283">
    <property type="entry name" value="Formate/glycerate dehydrogenase catalytic domain-like"/>
    <property type="match status" value="1"/>
</dbReference>
<dbReference type="Gene3D" id="3.40.50.720">
    <property type="entry name" value="NAD(P)-binding Rossmann-like Domain"/>
    <property type="match status" value="2"/>
</dbReference>
<dbReference type="FunFam" id="3.40.50.720:FF:000213">
    <property type="entry name" value="Putative 2-hydroxyacid dehydrogenase"/>
    <property type="match status" value="1"/>
</dbReference>
<evidence type="ECO:0000313" key="8">
    <source>
        <dbReference type="Proteomes" id="UP001161247"/>
    </source>
</evidence>
<dbReference type="AlphaFoldDB" id="A0AAV1CLD2"/>
<keyword evidence="8" id="KW-1185">Reference proteome</keyword>
<accession>A0AAV1CLD2</accession>
<feature type="domain" description="D-isomer specific 2-hydroxyacid dehydrogenase catalytic" evidence="5">
    <location>
        <begin position="27"/>
        <end position="319"/>
    </location>
</feature>
<evidence type="ECO:0000313" key="7">
    <source>
        <dbReference type="EMBL" id="CAI9095928.1"/>
    </source>
</evidence>
<evidence type="ECO:0000256" key="2">
    <source>
        <dbReference type="ARBA" id="ARBA00023002"/>
    </source>
</evidence>
<dbReference type="PANTHER" id="PTHR10996:SF268">
    <property type="entry name" value="GLYOXYLATE_HYDROXYPYRUVATE REDUCTASE HPR3"/>
    <property type="match status" value="1"/>
</dbReference>
<proteinExistence type="inferred from homology"/>
<dbReference type="Proteomes" id="UP001161247">
    <property type="component" value="Chromosome 2"/>
</dbReference>
<dbReference type="GO" id="GO:0005829">
    <property type="term" value="C:cytosol"/>
    <property type="evidence" value="ECO:0007669"/>
    <property type="project" value="TreeGrafter"/>
</dbReference>
<evidence type="ECO:0000259" key="5">
    <source>
        <dbReference type="Pfam" id="PF00389"/>
    </source>
</evidence>
<dbReference type="GO" id="GO:0016618">
    <property type="term" value="F:hydroxypyruvate reductase [NAD(P)H] activity"/>
    <property type="evidence" value="ECO:0007669"/>
    <property type="project" value="TreeGrafter"/>
</dbReference>
<reference evidence="7" key="1">
    <citation type="submission" date="2023-03" db="EMBL/GenBank/DDBJ databases">
        <authorList>
            <person name="Julca I."/>
        </authorList>
    </citation>
    <scope>NUCLEOTIDE SEQUENCE</scope>
</reference>
<evidence type="ECO:0000256" key="3">
    <source>
        <dbReference type="ARBA" id="ARBA00023027"/>
    </source>
</evidence>
<dbReference type="SUPFAM" id="SSF51735">
    <property type="entry name" value="NAD(P)-binding Rossmann-fold domains"/>
    <property type="match status" value="1"/>
</dbReference>
<evidence type="ECO:0000259" key="6">
    <source>
        <dbReference type="Pfam" id="PF02826"/>
    </source>
</evidence>
<dbReference type="InterPro" id="IPR036291">
    <property type="entry name" value="NAD(P)-bd_dom_sf"/>
</dbReference>
<feature type="domain" description="D-isomer specific 2-hydroxyacid dehydrogenase NAD-binding" evidence="6">
    <location>
        <begin position="119"/>
        <end position="292"/>
    </location>
</feature>
<protein>
    <submittedName>
        <fullName evidence="7">OLC1v1031966C1</fullName>
    </submittedName>
</protein>